<dbReference type="Gene3D" id="3.40.630.30">
    <property type="match status" value="1"/>
</dbReference>
<dbReference type="RefSeq" id="WP_249699621.1">
    <property type="nucleotide sequence ID" value="NZ_JAMFLX010000013.1"/>
</dbReference>
<proteinExistence type="predicted"/>
<keyword evidence="3" id="KW-1185">Reference proteome</keyword>
<dbReference type="Pfam" id="PF13302">
    <property type="entry name" value="Acetyltransf_3"/>
    <property type="match status" value="1"/>
</dbReference>
<reference evidence="2 3" key="1">
    <citation type="submission" date="2022-05" db="EMBL/GenBank/DDBJ databases">
        <authorList>
            <person name="Park J.-S."/>
        </authorList>
    </citation>
    <scope>NUCLEOTIDE SEQUENCE [LARGE SCALE GENOMIC DNA]</scope>
    <source>
        <strain evidence="2 3">2012CJ34-2</strain>
    </source>
</reference>
<name>A0ABT0PGN4_9GAMM</name>
<feature type="domain" description="N-acetyltransferase" evidence="1">
    <location>
        <begin position="10"/>
        <end position="176"/>
    </location>
</feature>
<sequence length="177" mass="20022">MFRKEVDSDINLVFLQESLTDDLYELVAHDREYLNKWMPWSPLIKTAEDTRAFINKSIKDFAEGKSMVCAIEYQHRIVGVISFNKIHKHLKKVEIGFWISSSYQGHGIVTRACRQMIKHAFTNLGMEKIQISAATGNAASRNVCLRLGMTLEGVITNAENLHGKIVNHAVYGLAKEG</sequence>
<dbReference type="PANTHER" id="PTHR43441:SF11">
    <property type="entry name" value="RIBOSOMAL-PROTEIN-SERINE ACETYLTRANSFERASE"/>
    <property type="match status" value="1"/>
</dbReference>
<protein>
    <submittedName>
        <fullName evidence="2">GNAT family N-acetyltransferase</fullName>
    </submittedName>
</protein>
<gene>
    <name evidence="2" type="ORF">M3P05_10815</name>
</gene>
<dbReference type="PANTHER" id="PTHR43441">
    <property type="entry name" value="RIBOSOMAL-PROTEIN-SERINE ACETYLTRANSFERASE"/>
    <property type="match status" value="1"/>
</dbReference>
<dbReference type="SUPFAM" id="SSF55729">
    <property type="entry name" value="Acyl-CoA N-acyltransferases (Nat)"/>
    <property type="match status" value="1"/>
</dbReference>
<evidence type="ECO:0000313" key="3">
    <source>
        <dbReference type="Proteomes" id="UP001203338"/>
    </source>
</evidence>
<comment type="caution">
    <text evidence="2">The sequence shown here is derived from an EMBL/GenBank/DDBJ whole genome shotgun (WGS) entry which is preliminary data.</text>
</comment>
<accession>A0ABT0PGN4</accession>
<dbReference type="PROSITE" id="PS51186">
    <property type="entry name" value="GNAT"/>
    <property type="match status" value="1"/>
</dbReference>
<dbReference type="InterPro" id="IPR016181">
    <property type="entry name" value="Acyl_CoA_acyltransferase"/>
</dbReference>
<dbReference type="CDD" id="cd04301">
    <property type="entry name" value="NAT_SF"/>
    <property type="match status" value="1"/>
</dbReference>
<evidence type="ECO:0000313" key="2">
    <source>
        <dbReference type="EMBL" id="MCL6270411.1"/>
    </source>
</evidence>
<dbReference type="EMBL" id="JAMFLX010000013">
    <property type="protein sequence ID" value="MCL6270411.1"/>
    <property type="molecule type" value="Genomic_DNA"/>
</dbReference>
<evidence type="ECO:0000259" key="1">
    <source>
        <dbReference type="PROSITE" id="PS51186"/>
    </source>
</evidence>
<dbReference type="Proteomes" id="UP001203338">
    <property type="component" value="Unassembled WGS sequence"/>
</dbReference>
<dbReference type="InterPro" id="IPR051908">
    <property type="entry name" value="Ribosomal_N-acetyltransferase"/>
</dbReference>
<organism evidence="2 3">
    <name type="scientific">Parendozoicomonas callyspongiae</name>
    <dbReference type="NCBI Taxonomy" id="2942213"/>
    <lineage>
        <taxon>Bacteria</taxon>
        <taxon>Pseudomonadati</taxon>
        <taxon>Pseudomonadota</taxon>
        <taxon>Gammaproteobacteria</taxon>
        <taxon>Oceanospirillales</taxon>
        <taxon>Endozoicomonadaceae</taxon>
        <taxon>Parendozoicomonas</taxon>
    </lineage>
</organism>
<dbReference type="InterPro" id="IPR000182">
    <property type="entry name" value="GNAT_dom"/>
</dbReference>